<evidence type="ECO:0000256" key="1">
    <source>
        <dbReference type="SAM" id="MobiDB-lite"/>
    </source>
</evidence>
<evidence type="ECO:0000313" key="4">
    <source>
        <dbReference type="EMBL" id="SED92861.1"/>
    </source>
</evidence>
<name>A0A1H5EP30_9NOCA</name>
<dbReference type="PANTHER" id="PTHR35604:SF2">
    <property type="entry name" value="TRANSPOSASE INSH FOR INSERTION SEQUENCE ELEMENT IS5A-RELATED"/>
    <property type="match status" value="1"/>
</dbReference>
<protein>
    <submittedName>
        <fullName evidence="4">Transposase DDE domain-containing protein</fullName>
    </submittedName>
</protein>
<dbReference type="EMBL" id="FNSV01000006">
    <property type="protein sequence ID" value="SED92861.1"/>
    <property type="molecule type" value="Genomic_DNA"/>
</dbReference>
<dbReference type="InterPro" id="IPR008490">
    <property type="entry name" value="Transposase_InsH_N"/>
</dbReference>
<feature type="region of interest" description="Disordered" evidence="1">
    <location>
        <begin position="291"/>
        <end position="315"/>
    </location>
</feature>
<feature type="domain" description="Transposase InsH N-terminal" evidence="3">
    <location>
        <begin position="42"/>
        <end position="113"/>
    </location>
</feature>
<keyword evidence="5" id="KW-1185">Reference proteome</keyword>
<reference evidence="5" key="1">
    <citation type="submission" date="2016-10" db="EMBL/GenBank/DDBJ databases">
        <authorList>
            <person name="Varghese N."/>
            <person name="Submissions S."/>
        </authorList>
    </citation>
    <scope>NUCLEOTIDE SEQUENCE [LARGE SCALE GENOMIC DNA]</scope>
    <source>
        <strain evidence="5">DSM 44498</strain>
    </source>
</reference>
<dbReference type="GO" id="GO:0006313">
    <property type="term" value="P:DNA transposition"/>
    <property type="evidence" value="ECO:0007669"/>
    <property type="project" value="InterPro"/>
</dbReference>
<dbReference type="AlphaFoldDB" id="A0A1H5EP30"/>
<dbReference type="InterPro" id="IPR002559">
    <property type="entry name" value="Transposase_11"/>
</dbReference>
<evidence type="ECO:0000259" key="3">
    <source>
        <dbReference type="Pfam" id="PF05598"/>
    </source>
</evidence>
<evidence type="ECO:0000313" key="5">
    <source>
        <dbReference type="Proteomes" id="UP000183561"/>
    </source>
</evidence>
<dbReference type="Pfam" id="PF05598">
    <property type="entry name" value="DUF772"/>
    <property type="match status" value="1"/>
</dbReference>
<sequence>MQGDSDSQGDLWDVTSVAGHLLPQGSVFSFLAEHRCELFPPEMFTDLFPSNRGRPSIAPEVVASVLVLQALHGLSDRAAAEAVTFDLRWKAACGLPIDGQAFHPTVLTYWRRRLAASQRPNRIFEVVKEVIADTGVLKGRTRRALDSTILNDAVASQDTVTQLVAAIRRVARVAPGGAETVARLGAACDYSIPGKPDIAWDDKTAREQLVDALVRDALAIVAALTGPDTEDLDPDSPAGQALALLALVAGQDVEWIPDDDHDRGGGNDVSGGRWQIARKVAADRVISTVDTDTRHARKTRSHRRDGYKGHINAEPDTGLITNATLTRAAGAGSGDAEVGGQLIAGDDTLDGPAEVLGDSAYGSGRFLDDLAAAGHDAVIKPKPVPTPAGLVEAFTADEFLVDHDEKTVTCPNGVTASFANTTRTATFRTACTACPLRSRCTTAAVNLQRLTGLGLGVEDGVWALG</sequence>
<proteinExistence type="predicted"/>
<dbReference type="OrthoDB" id="3313640at2"/>
<dbReference type="GO" id="GO:0004803">
    <property type="term" value="F:transposase activity"/>
    <property type="evidence" value="ECO:0007669"/>
    <property type="project" value="InterPro"/>
</dbReference>
<feature type="domain" description="Transposase IS4-like" evidence="2">
    <location>
        <begin position="293"/>
        <end position="382"/>
    </location>
</feature>
<organism evidence="4 5">
    <name type="scientific">Rhodococcus koreensis</name>
    <dbReference type="NCBI Taxonomy" id="99653"/>
    <lineage>
        <taxon>Bacteria</taxon>
        <taxon>Bacillati</taxon>
        <taxon>Actinomycetota</taxon>
        <taxon>Actinomycetes</taxon>
        <taxon>Mycobacteriales</taxon>
        <taxon>Nocardiaceae</taxon>
        <taxon>Rhodococcus</taxon>
    </lineage>
</organism>
<dbReference type="Proteomes" id="UP000183561">
    <property type="component" value="Unassembled WGS sequence"/>
</dbReference>
<dbReference type="PANTHER" id="PTHR35604">
    <property type="entry name" value="TRANSPOSASE INSH FOR INSERTION SEQUENCE ELEMENT IS5A-RELATED"/>
    <property type="match status" value="1"/>
</dbReference>
<dbReference type="Pfam" id="PF01609">
    <property type="entry name" value="DDE_Tnp_1"/>
    <property type="match status" value="1"/>
</dbReference>
<accession>A0A1H5EP30</accession>
<evidence type="ECO:0000259" key="2">
    <source>
        <dbReference type="Pfam" id="PF01609"/>
    </source>
</evidence>
<gene>
    <name evidence="4" type="ORF">SAMN04490239_9311</name>
</gene>
<dbReference type="GO" id="GO:0003677">
    <property type="term" value="F:DNA binding"/>
    <property type="evidence" value="ECO:0007669"/>
    <property type="project" value="InterPro"/>
</dbReference>
<feature type="compositionally biased region" description="Basic and acidic residues" evidence="1">
    <location>
        <begin position="304"/>
        <end position="313"/>
    </location>
</feature>